<comment type="caution">
    <text evidence="2">The sequence shown here is derived from an EMBL/GenBank/DDBJ whole genome shotgun (WGS) entry which is preliminary data.</text>
</comment>
<dbReference type="PANTHER" id="PTHR10688:SF5">
    <property type="entry name" value="PWWP DOMAIN-CONTAINING PROTEIN 1-RELATED"/>
    <property type="match status" value="1"/>
</dbReference>
<reference evidence="2" key="1">
    <citation type="submission" date="2021-01" db="EMBL/GenBank/DDBJ databases">
        <title>Adiantum capillus-veneris genome.</title>
        <authorList>
            <person name="Fang Y."/>
            <person name="Liao Q."/>
        </authorList>
    </citation>
    <scope>NUCLEOTIDE SEQUENCE</scope>
    <source>
        <strain evidence="2">H3</strain>
        <tissue evidence="2">Leaf</tissue>
    </source>
</reference>
<evidence type="ECO:0000256" key="1">
    <source>
        <dbReference type="SAM" id="MobiDB-lite"/>
    </source>
</evidence>
<keyword evidence="3" id="KW-1185">Reference proteome</keyword>
<dbReference type="InterPro" id="IPR052657">
    <property type="entry name" value="PDP_family_Arabidopsis"/>
</dbReference>
<dbReference type="EMBL" id="JABFUD020000004">
    <property type="protein sequence ID" value="KAI5081488.1"/>
    <property type="molecule type" value="Genomic_DNA"/>
</dbReference>
<gene>
    <name evidence="2" type="ORF">GOP47_0004671</name>
</gene>
<organism evidence="2 3">
    <name type="scientific">Adiantum capillus-veneris</name>
    <name type="common">Maidenhair fern</name>
    <dbReference type="NCBI Taxonomy" id="13818"/>
    <lineage>
        <taxon>Eukaryota</taxon>
        <taxon>Viridiplantae</taxon>
        <taxon>Streptophyta</taxon>
        <taxon>Embryophyta</taxon>
        <taxon>Tracheophyta</taxon>
        <taxon>Polypodiopsida</taxon>
        <taxon>Polypodiidae</taxon>
        <taxon>Polypodiales</taxon>
        <taxon>Pteridineae</taxon>
        <taxon>Pteridaceae</taxon>
        <taxon>Vittarioideae</taxon>
        <taxon>Adiantum</taxon>
    </lineage>
</organism>
<accession>A0A9D4ZMU9</accession>
<evidence type="ECO:0000313" key="2">
    <source>
        <dbReference type="EMBL" id="KAI5081488.1"/>
    </source>
</evidence>
<proteinExistence type="predicted"/>
<name>A0A9D4ZMU9_ADICA</name>
<dbReference type="OrthoDB" id="21615at2759"/>
<feature type="non-terminal residue" evidence="2">
    <location>
        <position position="1"/>
    </location>
</feature>
<dbReference type="Proteomes" id="UP000886520">
    <property type="component" value="Chromosome 4"/>
</dbReference>
<evidence type="ECO:0000313" key="3">
    <source>
        <dbReference type="Proteomes" id="UP000886520"/>
    </source>
</evidence>
<sequence>SAFFLEEWRAKRQHVVERHSEECYGIDIEVVLTSKGEPVGGAGPALLSEDQAYKESVCRNQLTRKEINLLLEKSPETTSFDRTKLELKRKNVKVTPCNLASFCDEKASHLLMQLSEALRFLAVNPLSSHGLSSNIARVVAAILSHRNFVFQKSSGYNTHLRSRTRVHSQDGDRIVAHPMSGDGKANFETKAIRFCRPTNKQCRLNTSVDINNGNNAETINDQPRQSNKISPILGLSSMKGVSQAHANTQTDIDFLKLDVHELLLVAQKKKTDLMGRSPVDALQREAGESDPKRRDISEVLCGIRMGNNQSHRTKLCEVSANDFFSDGFGDKSESPCVQRANKSFASELHLEVRAAIEGAYGKKVSSDGLGDVLGSRCVLKTNEVSAPEHRLEVSSGTSVAEPLEDKGEAEQGSSMEPLKDTGVFHVSDTAVCSAGPQPTMTLSEDTGMDFSICSKNASVSSHQSLDNGTKSYLPVGIYMKFPSSFVLPSELQLNAIFARFGNLGTAGIRVFRETASAQVIFKHSNEAERAYKCVKEASPFGDASVVFRLQYFARV</sequence>
<feature type="region of interest" description="Disordered" evidence="1">
    <location>
        <begin position="388"/>
        <end position="418"/>
    </location>
</feature>
<dbReference type="AlphaFoldDB" id="A0A9D4ZMU9"/>
<protein>
    <submittedName>
        <fullName evidence="2">Uncharacterized protein</fullName>
    </submittedName>
</protein>
<dbReference type="PANTHER" id="PTHR10688">
    <property type="entry name" value="PWWP DOMAIN-CONTAINING PROTEIN"/>
    <property type="match status" value="1"/>
</dbReference>